<feature type="compositionally biased region" description="Low complexity" evidence="1">
    <location>
        <begin position="18"/>
        <end position="51"/>
    </location>
</feature>
<evidence type="ECO:0000313" key="3">
    <source>
        <dbReference type="EMBL" id="EJT48624.1"/>
    </source>
</evidence>
<dbReference type="PROSITE" id="PS51184">
    <property type="entry name" value="JMJC"/>
    <property type="match status" value="1"/>
</dbReference>
<dbReference type="InterPro" id="IPR041667">
    <property type="entry name" value="Cupin_8"/>
</dbReference>
<name>J6EVK0_TRIAS</name>
<dbReference type="SUPFAM" id="SSF51197">
    <property type="entry name" value="Clavaminate synthase-like"/>
    <property type="match status" value="1"/>
</dbReference>
<feature type="compositionally biased region" description="Basic and acidic residues" evidence="1">
    <location>
        <begin position="640"/>
        <end position="663"/>
    </location>
</feature>
<proteinExistence type="predicted"/>
<feature type="compositionally biased region" description="Acidic residues" evidence="1">
    <location>
        <begin position="789"/>
        <end position="800"/>
    </location>
</feature>
<evidence type="ECO:0000313" key="4">
    <source>
        <dbReference type="Proteomes" id="UP000002748"/>
    </source>
</evidence>
<dbReference type="VEuPathDB" id="FungiDB:A1Q1_02351"/>
<feature type="region of interest" description="Disordered" evidence="1">
    <location>
        <begin position="783"/>
        <end position="822"/>
    </location>
</feature>
<feature type="region of interest" description="Disordered" evidence="1">
    <location>
        <begin position="472"/>
        <end position="498"/>
    </location>
</feature>
<gene>
    <name evidence="3" type="ORF">A1Q1_02351</name>
</gene>
<sequence length="901" mass="100181">MTPSTDSPSPGLPPRPNSPEVSSSSESRDLAVAAAQDQDQNQDQDNSNAAAGNRRRENTGDPDDPLVAAFMAMEEGTATRNQRRRVRMFLGRAPRGSMIDGKRMKCLLAFPSEMMKAWEDVWEREQREQHEQHEQSEVVDVGEVYSGAPPAGDAGTSDDTQQKEQEPNVQTTSDDKLESTESATATDILTRVRKLMNRVLQGQFQYDELGSDVHVCARSIDSDLRELLTRARAEIDTVPFRDVKSATLTQYTDACFLLALWQLFRPMAPASVLGPGRKRRRSSASDVHARRCRACREVLPEVQIKVKTRVQGLCVSCSAEAIRFAKEAGDGDGGEPLADMWALAERWVLEHRSASPTPPAPPAPAVSASAESTEPGRPVGPIDPSALIEIPDEPQREKTIPRAYTASPHTDADPWISDAGDGARFIDAVKMLDLALIVAGGGDEGRRELIRKLDTELQRHIREAREGERDFDEFDWPRKSRSRATTPAAGPPLPPLRPPLRRARLQQALQAYSSRDAGAPFVLRRYAANGEHHPRWQALDRWQRARYLLRRTGRGRVVPVELGGSYTEAGWGQAIVSWQQFLAQAGWEGPMVPEEDVEDDEAIARAMAADGDDEEGEMCEALDNFAPAASSRAGVQFSRRTSEEMEKEKSEEKEREKEREKRDDAVPVYLAQHGLFRQFPALEADFSVPDYVFSSPEAQLVPPGVAYAPPSEPLVNVWIGSPGVLSPAHTDPYFNCYVQVLGRKRVWLAPPSVTEHMHAFGGKEKDGEGMDVDPEWVMIQKIRKRADAEDQDKDADEVEDKVEGESEGRKVGDEEGDEEWDDEEDESLFASLMTNTSRLPLLKPGQNVDSIAAKYPDFENVLPHAMETVLEPGDMLVIPPGWWHAMRQEGDGPGWSISFWY</sequence>
<dbReference type="GeneID" id="25985865"/>
<keyword evidence="3" id="KW-0238">DNA-binding</keyword>
<dbReference type="RefSeq" id="XP_014180771.1">
    <property type="nucleotide sequence ID" value="XM_014325296.1"/>
</dbReference>
<dbReference type="EMBL" id="ALBS01000196">
    <property type="protein sequence ID" value="EJT48624.1"/>
    <property type="molecule type" value="Genomic_DNA"/>
</dbReference>
<feature type="compositionally biased region" description="Basic and acidic residues" evidence="1">
    <location>
        <begin position="801"/>
        <end position="813"/>
    </location>
</feature>
<dbReference type="Pfam" id="PF13621">
    <property type="entry name" value="Cupin_8"/>
    <property type="match status" value="1"/>
</dbReference>
<dbReference type="AlphaFoldDB" id="J6EVK0"/>
<dbReference type="Gene3D" id="2.60.120.650">
    <property type="entry name" value="Cupin"/>
    <property type="match status" value="1"/>
</dbReference>
<feature type="compositionally biased region" description="Basic and acidic residues" evidence="1">
    <location>
        <begin position="125"/>
        <end position="136"/>
    </location>
</feature>
<evidence type="ECO:0000256" key="1">
    <source>
        <dbReference type="SAM" id="MobiDB-lite"/>
    </source>
</evidence>
<reference evidence="3 4" key="1">
    <citation type="journal article" date="2012" name="Eukaryot. Cell">
        <title>Draft genome sequence of CBS 2479, the standard type strain of Trichosporon asahii.</title>
        <authorList>
            <person name="Yang R.Y."/>
            <person name="Li H.T."/>
            <person name="Zhu H."/>
            <person name="Zhou G.P."/>
            <person name="Wang M."/>
            <person name="Wang L."/>
        </authorList>
    </citation>
    <scope>NUCLEOTIDE SEQUENCE [LARGE SCALE GENOMIC DNA]</scope>
    <source>
        <strain evidence="4">ATCC 90039 / CBS 2479 / JCM 2466 / KCTC 7840 / NCYC 2677 / UAMH 7654</strain>
    </source>
</reference>
<dbReference type="GO" id="GO:0003677">
    <property type="term" value="F:DNA binding"/>
    <property type="evidence" value="ECO:0007669"/>
    <property type="project" value="UniProtKB-KW"/>
</dbReference>
<dbReference type="KEGG" id="tasa:A1Q1_02351"/>
<feature type="region of interest" description="Disordered" evidence="1">
    <location>
        <begin position="630"/>
        <end position="663"/>
    </location>
</feature>
<feature type="region of interest" description="Disordered" evidence="1">
    <location>
        <begin position="125"/>
        <end position="182"/>
    </location>
</feature>
<feature type="region of interest" description="Disordered" evidence="1">
    <location>
        <begin position="1"/>
        <end position="65"/>
    </location>
</feature>
<dbReference type="PANTHER" id="PTHR12461">
    <property type="entry name" value="HYPOXIA-INDUCIBLE FACTOR 1 ALPHA INHIBITOR-RELATED"/>
    <property type="match status" value="1"/>
</dbReference>
<feature type="region of interest" description="Disordered" evidence="1">
    <location>
        <begin position="352"/>
        <end position="383"/>
    </location>
</feature>
<feature type="compositionally biased region" description="Pro residues" evidence="1">
    <location>
        <begin position="489"/>
        <end position="498"/>
    </location>
</feature>
<dbReference type="Proteomes" id="UP000002748">
    <property type="component" value="Unassembled WGS sequence"/>
</dbReference>
<feature type="compositionally biased region" description="Low complexity" evidence="1">
    <location>
        <begin position="365"/>
        <end position="375"/>
    </location>
</feature>
<protein>
    <submittedName>
        <fullName evidence="3">JmjC domain DNA-binding protein</fullName>
    </submittedName>
</protein>
<feature type="domain" description="JmjC" evidence="2">
    <location>
        <begin position="668"/>
        <end position="901"/>
    </location>
</feature>
<dbReference type="HOGENOM" id="CLU_321640_0_0_1"/>
<dbReference type="OrthoDB" id="47172at2759"/>
<accession>J6EVK0</accession>
<dbReference type="PANTHER" id="PTHR12461:SF94">
    <property type="entry name" value="JMJC DOMAIN-CONTAINING PROTEIN"/>
    <property type="match status" value="1"/>
</dbReference>
<comment type="caution">
    <text evidence="3">The sequence shown here is derived from an EMBL/GenBank/DDBJ whole genome shotgun (WGS) entry which is preliminary data.</text>
</comment>
<organism evidence="3 4">
    <name type="scientific">Trichosporon asahii var. asahii (strain ATCC 90039 / CBS 2479 / JCM 2466 / KCTC 7840 / NBRC 103889/ NCYC 2677 / UAMH 7654)</name>
    <name type="common">Yeast</name>
    <dbReference type="NCBI Taxonomy" id="1186058"/>
    <lineage>
        <taxon>Eukaryota</taxon>
        <taxon>Fungi</taxon>
        <taxon>Dikarya</taxon>
        <taxon>Basidiomycota</taxon>
        <taxon>Agaricomycotina</taxon>
        <taxon>Tremellomycetes</taxon>
        <taxon>Trichosporonales</taxon>
        <taxon>Trichosporonaceae</taxon>
        <taxon>Trichosporon</taxon>
    </lineage>
</organism>
<evidence type="ECO:0000259" key="2">
    <source>
        <dbReference type="PROSITE" id="PS51184"/>
    </source>
</evidence>
<dbReference type="InterPro" id="IPR003347">
    <property type="entry name" value="JmjC_dom"/>
</dbReference>